<protein>
    <submittedName>
        <fullName evidence="2">Uncharacterized protein</fullName>
    </submittedName>
</protein>
<organism evidence="2 3">
    <name type="scientific">Yasminevirus sp. GU-2018</name>
    <dbReference type="NCBI Taxonomy" id="2420051"/>
    <lineage>
        <taxon>Viruses</taxon>
        <taxon>Varidnaviria</taxon>
        <taxon>Bamfordvirae</taxon>
        <taxon>Nucleocytoviricota</taxon>
        <taxon>Megaviricetes</taxon>
        <taxon>Imitervirales</taxon>
        <taxon>Mimiviridae</taxon>
        <taxon>Klosneuvirinae</taxon>
        <taxon>Yasminevirus</taxon>
        <taxon>Yasminevirus saudimassiliense</taxon>
    </lineage>
</organism>
<dbReference type="Proteomes" id="UP000594342">
    <property type="component" value="Unassembled WGS sequence"/>
</dbReference>
<evidence type="ECO:0000256" key="1">
    <source>
        <dbReference type="SAM" id="Coils"/>
    </source>
</evidence>
<proteinExistence type="predicted"/>
<feature type="coiled-coil region" evidence="1">
    <location>
        <begin position="68"/>
        <end position="118"/>
    </location>
</feature>
<accession>A0A5K0UAF2</accession>
<dbReference type="EMBL" id="UPSH01000002">
    <property type="protein sequence ID" value="VBB18998.1"/>
    <property type="molecule type" value="Genomic_DNA"/>
</dbReference>
<comment type="caution">
    <text evidence="2">The sequence shown here is derived from an EMBL/GenBank/DDBJ whole genome shotgun (WGS) entry which is preliminary data.</text>
</comment>
<keyword evidence="3" id="KW-1185">Reference proteome</keyword>
<keyword evidence="1" id="KW-0175">Coiled coil</keyword>
<reference evidence="2 3" key="1">
    <citation type="submission" date="2018-10" db="EMBL/GenBank/DDBJ databases">
        <authorList>
            <consortium name="IHU Genomes"/>
        </authorList>
    </citation>
    <scope>NUCLEOTIDE SEQUENCE [LARGE SCALE GENOMIC DNA]</scope>
    <source>
        <strain evidence="2 3">A1</strain>
    </source>
</reference>
<gene>
    <name evidence="2" type="ORF">YASMINEVIRUS_1530</name>
</gene>
<name>A0A5K0UAF2_9VIRU</name>
<sequence length="237" mass="27335">MGITESKHNKTIEDLKAQIGLLHSSDRDREIQELREQLNDLKSIDKNRDSIITKKEIDDWVKIQTAEINEFKKKIKEDLEKERKVENEAKYVEMQRQIESLKAINRELENKLAGKTSQKIDHDSSNLSKRVEISQEKIDSYVESLLSDKNVNIKYLPDFVERQLYRNMINVLMGLVQNMADSTEIKFMGHKFLVNMSPDEQIDLSLLSSNTLNAKTGASEEVYSRTGSDDSIVSLID</sequence>
<evidence type="ECO:0000313" key="2">
    <source>
        <dbReference type="EMBL" id="VBB18998.1"/>
    </source>
</evidence>
<evidence type="ECO:0000313" key="3">
    <source>
        <dbReference type="Proteomes" id="UP000594342"/>
    </source>
</evidence>